<dbReference type="SUPFAM" id="SSF55785">
    <property type="entry name" value="PYP-like sensor domain (PAS domain)"/>
    <property type="match status" value="1"/>
</dbReference>
<dbReference type="Gene3D" id="3.30.450.20">
    <property type="entry name" value="PAS domain"/>
    <property type="match status" value="1"/>
</dbReference>
<keyword evidence="3" id="KW-0597">Phosphoprotein</keyword>
<evidence type="ECO:0000256" key="2">
    <source>
        <dbReference type="ARBA" id="ARBA00012438"/>
    </source>
</evidence>
<dbReference type="AlphaFoldDB" id="A0A7C3YTE4"/>
<dbReference type="CDD" id="cd00130">
    <property type="entry name" value="PAS"/>
    <property type="match status" value="1"/>
</dbReference>
<sequence>MEISAERYKEILEDAPFGIAVLEKGKIIYHNRHLEKITGFSSEELAKLSFKELFPERELPLLTSAFNKSPSPPSPLHFTLSLLTKSKKEIETEICLLSYEKDKSILYLREIVPSKVLGKREFDILGKISHEILTPLSTIKETISILEERASEELIPFHKSLLRLAWEEALRLERIARNLIDVSRIAQGKVFLRPSEISLPDLINKSIASLHLLSQKKNLSIIPDLPINLPPIFADPDLLSSILINLLDNAIKFSPPNQKIILKASILPSGHPLVSNKNLPQTNFYLLISITDFGPGIDPESKEIIFQMFEKGKSAPETKGLGIGLSIVKEFVQAHKGVIWVESKKNVGSTFTFIIPFLSPPNQIENWKLNHGRKS</sequence>
<dbReference type="PRINTS" id="PR00344">
    <property type="entry name" value="BCTRLSENSOR"/>
</dbReference>
<dbReference type="InterPro" id="IPR003594">
    <property type="entry name" value="HATPase_dom"/>
</dbReference>
<proteinExistence type="predicted"/>
<dbReference type="SMART" id="SM00388">
    <property type="entry name" value="HisKA"/>
    <property type="match status" value="1"/>
</dbReference>
<gene>
    <name evidence="6" type="ORF">ENX07_06370</name>
</gene>
<dbReference type="InterPro" id="IPR000014">
    <property type="entry name" value="PAS"/>
</dbReference>
<feature type="domain" description="Histidine kinase" evidence="4">
    <location>
        <begin position="127"/>
        <end position="359"/>
    </location>
</feature>
<dbReference type="PANTHER" id="PTHR43547">
    <property type="entry name" value="TWO-COMPONENT HISTIDINE KINASE"/>
    <property type="match status" value="1"/>
</dbReference>
<evidence type="ECO:0000259" key="5">
    <source>
        <dbReference type="PROSITE" id="PS50112"/>
    </source>
</evidence>
<dbReference type="PANTHER" id="PTHR43547:SF2">
    <property type="entry name" value="HYBRID SIGNAL TRANSDUCTION HISTIDINE KINASE C"/>
    <property type="match status" value="1"/>
</dbReference>
<feature type="domain" description="PAS" evidence="5">
    <location>
        <begin position="4"/>
        <end position="45"/>
    </location>
</feature>
<reference evidence="6" key="1">
    <citation type="journal article" date="2020" name="mSystems">
        <title>Genome- and Community-Level Interaction Insights into Carbon Utilization and Element Cycling Functions of Hydrothermarchaeota in Hydrothermal Sediment.</title>
        <authorList>
            <person name="Zhou Z."/>
            <person name="Liu Y."/>
            <person name="Xu W."/>
            <person name="Pan J."/>
            <person name="Luo Z.H."/>
            <person name="Li M."/>
        </authorList>
    </citation>
    <scope>NUCLEOTIDE SEQUENCE [LARGE SCALE GENOMIC DNA]</scope>
    <source>
        <strain evidence="6">SpSt-906</strain>
    </source>
</reference>
<comment type="caution">
    <text evidence="6">The sequence shown here is derived from an EMBL/GenBank/DDBJ whole genome shotgun (WGS) entry which is preliminary data.</text>
</comment>
<dbReference type="Pfam" id="PF02518">
    <property type="entry name" value="HATPase_c"/>
    <property type="match status" value="1"/>
</dbReference>
<dbReference type="Pfam" id="PF13188">
    <property type="entry name" value="PAS_8"/>
    <property type="match status" value="1"/>
</dbReference>
<dbReference type="InterPro" id="IPR004358">
    <property type="entry name" value="Sig_transdc_His_kin-like_C"/>
</dbReference>
<dbReference type="InterPro" id="IPR003661">
    <property type="entry name" value="HisK_dim/P_dom"/>
</dbReference>
<organism evidence="6">
    <name type="scientific">candidate division WOR-3 bacterium</name>
    <dbReference type="NCBI Taxonomy" id="2052148"/>
    <lineage>
        <taxon>Bacteria</taxon>
        <taxon>Bacteria division WOR-3</taxon>
    </lineage>
</organism>
<accession>A0A7C3YTE4</accession>
<keyword evidence="6" id="KW-0418">Kinase</keyword>
<dbReference type="EC" id="2.7.13.3" evidence="2"/>
<keyword evidence="6" id="KW-0808">Transferase</keyword>
<dbReference type="PROSITE" id="PS50109">
    <property type="entry name" value="HIS_KIN"/>
    <property type="match status" value="1"/>
</dbReference>
<dbReference type="InterPro" id="IPR005467">
    <property type="entry name" value="His_kinase_dom"/>
</dbReference>
<dbReference type="CDD" id="cd00082">
    <property type="entry name" value="HisKA"/>
    <property type="match status" value="1"/>
</dbReference>
<dbReference type="Gene3D" id="1.10.287.130">
    <property type="match status" value="1"/>
</dbReference>
<dbReference type="EMBL" id="DTMQ01000040">
    <property type="protein sequence ID" value="HGE99676.1"/>
    <property type="molecule type" value="Genomic_DNA"/>
</dbReference>
<dbReference type="InterPro" id="IPR036097">
    <property type="entry name" value="HisK_dim/P_sf"/>
</dbReference>
<dbReference type="NCBIfam" id="TIGR00229">
    <property type="entry name" value="sensory_box"/>
    <property type="match status" value="1"/>
</dbReference>
<dbReference type="SUPFAM" id="SSF55874">
    <property type="entry name" value="ATPase domain of HSP90 chaperone/DNA topoisomerase II/histidine kinase"/>
    <property type="match status" value="1"/>
</dbReference>
<dbReference type="SMART" id="SM00387">
    <property type="entry name" value="HATPase_c"/>
    <property type="match status" value="1"/>
</dbReference>
<name>A0A7C3YTE4_UNCW3</name>
<evidence type="ECO:0000256" key="3">
    <source>
        <dbReference type="ARBA" id="ARBA00022553"/>
    </source>
</evidence>
<protein>
    <recommendedName>
        <fullName evidence="2">histidine kinase</fullName>
        <ecNumber evidence="2">2.7.13.3</ecNumber>
    </recommendedName>
</protein>
<dbReference type="InterPro" id="IPR035965">
    <property type="entry name" value="PAS-like_dom_sf"/>
</dbReference>
<dbReference type="Gene3D" id="3.30.565.10">
    <property type="entry name" value="Histidine kinase-like ATPase, C-terminal domain"/>
    <property type="match status" value="1"/>
</dbReference>
<evidence type="ECO:0000256" key="1">
    <source>
        <dbReference type="ARBA" id="ARBA00000085"/>
    </source>
</evidence>
<dbReference type="SUPFAM" id="SSF47384">
    <property type="entry name" value="Homodimeric domain of signal transducing histidine kinase"/>
    <property type="match status" value="1"/>
</dbReference>
<dbReference type="Pfam" id="PF00512">
    <property type="entry name" value="HisKA"/>
    <property type="match status" value="1"/>
</dbReference>
<comment type="catalytic activity">
    <reaction evidence="1">
        <text>ATP + protein L-histidine = ADP + protein N-phospho-L-histidine.</text>
        <dbReference type="EC" id="2.7.13.3"/>
    </reaction>
</comment>
<evidence type="ECO:0000313" key="6">
    <source>
        <dbReference type="EMBL" id="HGE99676.1"/>
    </source>
</evidence>
<dbReference type="PROSITE" id="PS50112">
    <property type="entry name" value="PAS"/>
    <property type="match status" value="1"/>
</dbReference>
<dbReference type="GO" id="GO:0000155">
    <property type="term" value="F:phosphorelay sensor kinase activity"/>
    <property type="evidence" value="ECO:0007669"/>
    <property type="project" value="InterPro"/>
</dbReference>
<dbReference type="InterPro" id="IPR036890">
    <property type="entry name" value="HATPase_C_sf"/>
</dbReference>
<dbReference type="CDD" id="cd00075">
    <property type="entry name" value="HATPase"/>
    <property type="match status" value="1"/>
</dbReference>
<dbReference type="SMART" id="SM00091">
    <property type="entry name" value="PAS"/>
    <property type="match status" value="1"/>
</dbReference>
<evidence type="ECO:0000259" key="4">
    <source>
        <dbReference type="PROSITE" id="PS50109"/>
    </source>
</evidence>